<dbReference type="RefSeq" id="WP_106345592.1">
    <property type="nucleotide sequence ID" value="NZ_PVNE01000017.1"/>
</dbReference>
<proteinExistence type="predicted"/>
<organism evidence="1 2">
    <name type="scientific">Planifilum fimeticola</name>
    <dbReference type="NCBI Taxonomy" id="201975"/>
    <lineage>
        <taxon>Bacteria</taxon>
        <taxon>Bacillati</taxon>
        <taxon>Bacillota</taxon>
        <taxon>Bacilli</taxon>
        <taxon>Bacillales</taxon>
        <taxon>Thermoactinomycetaceae</taxon>
        <taxon>Planifilum</taxon>
    </lineage>
</organism>
<dbReference type="AlphaFoldDB" id="A0A2T0LDG1"/>
<evidence type="ECO:0000313" key="1">
    <source>
        <dbReference type="EMBL" id="PRX40059.1"/>
    </source>
</evidence>
<name>A0A2T0LDG1_9BACL</name>
<accession>A0A2T0LDG1</accession>
<dbReference type="Proteomes" id="UP000237797">
    <property type="component" value="Unassembled WGS sequence"/>
</dbReference>
<protein>
    <submittedName>
        <fullName evidence="1">Uncharacterized protein DUF2487</fullName>
    </submittedName>
</protein>
<dbReference type="EMBL" id="PVNE01000017">
    <property type="protein sequence ID" value="PRX40059.1"/>
    <property type="molecule type" value="Genomic_DNA"/>
</dbReference>
<evidence type="ECO:0000313" key="2">
    <source>
        <dbReference type="Proteomes" id="UP000237797"/>
    </source>
</evidence>
<gene>
    <name evidence="1" type="ORF">CLV97_11742</name>
</gene>
<dbReference type="Pfam" id="PF10673">
    <property type="entry name" value="DUF2487"/>
    <property type="match status" value="1"/>
</dbReference>
<reference evidence="1 2" key="1">
    <citation type="submission" date="2018-03" db="EMBL/GenBank/DDBJ databases">
        <title>Genomic Encyclopedia of Archaeal and Bacterial Type Strains, Phase II (KMG-II): from individual species to whole genera.</title>
        <authorList>
            <person name="Goeker M."/>
        </authorList>
    </citation>
    <scope>NUCLEOTIDE SEQUENCE [LARGE SCALE GENOMIC DNA]</scope>
    <source>
        <strain evidence="1 2">DSM 44946</strain>
    </source>
</reference>
<sequence length="155" mass="17681">MQLTTMHQEEWTKVAPYVDTLCLPVYRLFLSEKQIHLEERRIVEAVAERVERALTGRLLLLPAIAYEGGDREAFRAYLSSVLAELVRSAFHHFVVILPEELAEAAEDRGKITVHPLPVREEATEEEIDEWAEVLQERIVGLWQGVSDENASGEES</sequence>
<keyword evidence="2" id="KW-1185">Reference proteome</keyword>
<comment type="caution">
    <text evidence="1">The sequence shown here is derived from an EMBL/GenBank/DDBJ whole genome shotgun (WGS) entry which is preliminary data.</text>
</comment>
<dbReference type="OrthoDB" id="2678750at2"/>
<dbReference type="InterPro" id="IPR019615">
    <property type="entry name" value="DUF2487"/>
</dbReference>